<evidence type="ECO:0000313" key="3">
    <source>
        <dbReference type="Proteomes" id="UP000198728"/>
    </source>
</evidence>
<proteinExistence type="predicted"/>
<dbReference type="OrthoDB" id="8326226at2"/>
<keyword evidence="3" id="KW-1185">Reference proteome</keyword>
<dbReference type="STRING" id="441112.SAMN04488094_114118"/>
<dbReference type="CDD" id="cd01918">
    <property type="entry name" value="HprK_C"/>
    <property type="match status" value="1"/>
</dbReference>
<protein>
    <submittedName>
        <fullName evidence="2">Hpr(Ser) kinase/phosphatase</fullName>
    </submittedName>
</protein>
<dbReference type="Proteomes" id="UP000198728">
    <property type="component" value="Unassembled WGS sequence"/>
</dbReference>
<dbReference type="AlphaFoldDB" id="A0A1I1PMX5"/>
<keyword evidence="2" id="KW-0808">Transferase</keyword>
<dbReference type="SUPFAM" id="SSF53795">
    <property type="entry name" value="PEP carboxykinase-like"/>
    <property type="match status" value="1"/>
</dbReference>
<dbReference type="EMBL" id="FOLG01000014">
    <property type="protein sequence ID" value="SFD07370.1"/>
    <property type="molecule type" value="Genomic_DNA"/>
</dbReference>
<dbReference type="GO" id="GO:0005524">
    <property type="term" value="F:ATP binding"/>
    <property type="evidence" value="ECO:0007669"/>
    <property type="project" value="InterPro"/>
</dbReference>
<dbReference type="InterPro" id="IPR027417">
    <property type="entry name" value="P-loop_NTPase"/>
</dbReference>
<evidence type="ECO:0000313" key="2">
    <source>
        <dbReference type="EMBL" id="SFD07370.1"/>
    </source>
</evidence>
<dbReference type="GO" id="GO:0000155">
    <property type="term" value="F:phosphorelay sensor kinase activity"/>
    <property type="evidence" value="ECO:0007669"/>
    <property type="project" value="InterPro"/>
</dbReference>
<name>A0A1I1PMX5_9RHOB</name>
<evidence type="ECO:0000259" key="1">
    <source>
        <dbReference type="Pfam" id="PF07475"/>
    </source>
</evidence>
<dbReference type="RefSeq" id="WP_093362325.1">
    <property type="nucleotide sequence ID" value="NZ_FOLG01000014.1"/>
</dbReference>
<dbReference type="InterPro" id="IPR011104">
    <property type="entry name" value="Hpr_kin/Pase_C"/>
</dbReference>
<organism evidence="2 3">
    <name type="scientific">Tropicimonas isoalkanivorans</name>
    <dbReference type="NCBI Taxonomy" id="441112"/>
    <lineage>
        <taxon>Bacteria</taxon>
        <taxon>Pseudomonadati</taxon>
        <taxon>Pseudomonadota</taxon>
        <taxon>Alphaproteobacteria</taxon>
        <taxon>Rhodobacterales</taxon>
        <taxon>Roseobacteraceae</taxon>
        <taxon>Tropicimonas</taxon>
    </lineage>
</organism>
<gene>
    <name evidence="2" type="ORF">SAMN04488094_114118</name>
</gene>
<dbReference type="GO" id="GO:0006109">
    <property type="term" value="P:regulation of carbohydrate metabolic process"/>
    <property type="evidence" value="ECO:0007669"/>
    <property type="project" value="InterPro"/>
</dbReference>
<accession>A0A1I1PMX5</accession>
<sequence length="178" mass="19063">MTPPPKPPPPLRTRSAGAPIVAAEGAETLETQNETADPTQETVLHASCVALDGRALLILGASGSGKSSLALDMIALGACLVADDRTVIRRDGHRLTASCPPTIEGRIEARYVGLLRLPSCPEADVTYVMDLDRTETERLPPPRHMRLLGQSVTLLYRPPGLNAAGALFHCLKDRRETP</sequence>
<dbReference type="Gene3D" id="3.40.50.300">
    <property type="entry name" value="P-loop containing nucleotide triphosphate hydrolases"/>
    <property type="match status" value="1"/>
</dbReference>
<feature type="domain" description="HPr kinase/phosphorylase C-terminal" evidence="1">
    <location>
        <begin position="40"/>
        <end position="116"/>
    </location>
</feature>
<keyword evidence="2" id="KW-0418">Kinase</keyword>
<reference evidence="2 3" key="1">
    <citation type="submission" date="2016-10" db="EMBL/GenBank/DDBJ databases">
        <authorList>
            <person name="de Groot N.N."/>
        </authorList>
    </citation>
    <scope>NUCLEOTIDE SEQUENCE [LARGE SCALE GENOMIC DNA]</scope>
    <source>
        <strain evidence="2 3">DSM 19548</strain>
    </source>
</reference>
<dbReference type="Pfam" id="PF07475">
    <property type="entry name" value="Hpr_kinase_C"/>
    <property type="match status" value="1"/>
</dbReference>